<evidence type="ECO:0000313" key="1">
    <source>
        <dbReference type="EMBL" id="KAH9782829.1"/>
    </source>
</evidence>
<sequence>MATSSSLVCSPLTAPLCISKKSSLATLKLGYISPITAARRLKQNLYKVSYKPCNSVVCKAVSVKPQTGIEGLNIAEDVTQLIGKTPMVYLNTIVKGCVANIAAKLEIMEPCCSVKDRIGFSMIADAEQKGLITPGKSILVEPTSGNTGIGLAFIAASKGYKLILTMPASMSLERRVLLKAFGAELVLTDSAKGMKGAVQKAEEILNSTPNAYMLQQFDNPANPKIHYETTGPEIWEDTRGKVDIFIGGIGTGGTISGAGRYLKEKNPNIKVIGIEPSESNILSGGKPGFVPRNLDEGVLDEVIEVSSDEAVEIAKQLALQEGLLVGISSGAAAAAAMEVGKRPENAGKLIAVVFPSFGERYLSSVLFQSIREECENMQPVP</sequence>
<keyword evidence="2" id="KW-1185">Reference proteome</keyword>
<name>A0ACB8MB05_CITSI</name>
<proteinExistence type="predicted"/>
<dbReference type="Proteomes" id="UP000829398">
    <property type="component" value="Chromosome 3"/>
</dbReference>
<protein>
    <submittedName>
        <fullName evidence="1">Cysteine synthase</fullName>
    </submittedName>
</protein>
<organism evidence="1 2">
    <name type="scientific">Citrus sinensis</name>
    <name type="common">Sweet orange</name>
    <name type="synonym">Citrus aurantium var. sinensis</name>
    <dbReference type="NCBI Taxonomy" id="2711"/>
    <lineage>
        <taxon>Eukaryota</taxon>
        <taxon>Viridiplantae</taxon>
        <taxon>Streptophyta</taxon>
        <taxon>Embryophyta</taxon>
        <taxon>Tracheophyta</taxon>
        <taxon>Spermatophyta</taxon>
        <taxon>Magnoliopsida</taxon>
        <taxon>eudicotyledons</taxon>
        <taxon>Gunneridae</taxon>
        <taxon>Pentapetalae</taxon>
        <taxon>rosids</taxon>
        <taxon>malvids</taxon>
        <taxon>Sapindales</taxon>
        <taxon>Rutaceae</taxon>
        <taxon>Aurantioideae</taxon>
        <taxon>Citrus</taxon>
    </lineage>
</organism>
<reference evidence="2" key="1">
    <citation type="journal article" date="2023" name="Hortic. Res.">
        <title>A chromosome-level phased genome enabling allele-level studies in sweet orange: a case study on citrus Huanglongbing tolerance.</title>
        <authorList>
            <person name="Wu B."/>
            <person name="Yu Q."/>
            <person name="Deng Z."/>
            <person name="Duan Y."/>
            <person name="Luo F."/>
            <person name="Gmitter F. Jr."/>
        </authorList>
    </citation>
    <scope>NUCLEOTIDE SEQUENCE [LARGE SCALE GENOMIC DNA]</scope>
    <source>
        <strain evidence="2">cv. Valencia</strain>
    </source>
</reference>
<gene>
    <name evidence="1" type="ORF">KPL71_009088</name>
</gene>
<accession>A0ACB8MB05</accession>
<comment type="caution">
    <text evidence="1">The sequence shown here is derived from an EMBL/GenBank/DDBJ whole genome shotgun (WGS) entry which is preliminary data.</text>
</comment>
<dbReference type="EMBL" id="CM039172">
    <property type="protein sequence ID" value="KAH9782829.1"/>
    <property type="molecule type" value="Genomic_DNA"/>
</dbReference>
<evidence type="ECO:0000313" key="2">
    <source>
        <dbReference type="Proteomes" id="UP000829398"/>
    </source>
</evidence>